<organism evidence="1 2">
    <name type="scientific">Tegillarca granosa</name>
    <name type="common">Malaysian cockle</name>
    <name type="synonym">Anadara granosa</name>
    <dbReference type="NCBI Taxonomy" id="220873"/>
    <lineage>
        <taxon>Eukaryota</taxon>
        <taxon>Metazoa</taxon>
        <taxon>Spiralia</taxon>
        <taxon>Lophotrochozoa</taxon>
        <taxon>Mollusca</taxon>
        <taxon>Bivalvia</taxon>
        <taxon>Autobranchia</taxon>
        <taxon>Pteriomorphia</taxon>
        <taxon>Arcoida</taxon>
        <taxon>Arcoidea</taxon>
        <taxon>Arcidae</taxon>
        <taxon>Tegillarca</taxon>
    </lineage>
</organism>
<dbReference type="Proteomes" id="UP001217089">
    <property type="component" value="Unassembled WGS sequence"/>
</dbReference>
<name>A0ABQ9EFP5_TEGGR</name>
<proteinExistence type="predicted"/>
<keyword evidence="2" id="KW-1185">Reference proteome</keyword>
<comment type="caution">
    <text evidence="1">The sequence shown here is derived from an EMBL/GenBank/DDBJ whole genome shotgun (WGS) entry which is preliminary data.</text>
</comment>
<evidence type="ECO:0000313" key="1">
    <source>
        <dbReference type="EMBL" id="KAJ8302732.1"/>
    </source>
</evidence>
<sequence>MSQSNYLIPPEVTVALNQLPIIQNSLRDISLQLADLNILKSKVDQVKADIWEHDGIDHRLQNTAQTSEDNYSDIQYLKQSNLELRQEVDLLKSIVVRLDTRVLEQESEIIELKSRSMRENVLIHNLEEQDGENLHVRINRLFMQHFNLDVKFVRIHRNSGRPTPGKPRSITGRLVDFGQKELILKAQKVNIDNKIQLPFHVTPQSPPSVNENRKKLFEVSSKYRAEGVNTRVIGNKMIFSKWKYLS</sequence>
<protein>
    <submittedName>
        <fullName evidence="1">Uncharacterized protein</fullName>
    </submittedName>
</protein>
<evidence type="ECO:0000313" key="2">
    <source>
        <dbReference type="Proteomes" id="UP001217089"/>
    </source>
</evidence>
<dbReference type="Gene3D" id="3.30.70.1820">
    <property type="entry name" value="L1 transposable element, RRM domain"/>
    <property type="match status" value="1"/>
</dbReference>
<gene>
    <name evidence="1" type="ORF">KUTeg_019128</name>
</gene>
<dbReference type="EMBL" id="JARBDR010000917">
    <property type="protein sequence ID" value="KAJ8302732.1"/>
    <property type="molecule type" value="Genomic_DNA"/>
</dbReference>
<accession>A0ABQ9EFP5</accession>
<reference evidence="1 2" key="1">
    <citation type="submission" date="2022-12" db="EMBL/GenBank/DDBJ databases">
        <title>Chromosome-level genome of Tegillarca granosa.</title>
        <authorList>
            <person name="Kim J."/>
        </authorList>
    </citation>
    <scope>NUCLEOTIDE SEQUENCE [LARGE SCALE GENOMIC DNA]</scope>
    <source>
        <strain evidence="1">Teg-2019</strain>
        <tissue evidence="1">Adductor muscle</tissue>
    </source>
</reference>